<dbReference type="OrthoDB" id="2684236at2759"/>
<sequence>MSLKNQLQDCIKQSFSWYSPSCTKLNKVQLPQTLIKLSVKARDVFLHCHLLEHFVRIKSKVNEWAVRNEVDEEAAWTCCINASISRMIQWFEASLSGRVSLDTHTPPLDVLLVWHTFLQDPVEWTVFVYATKLVFSRWNLDALSTALQSDESGEFRPSWDCMSKIHQVYKEPDVLAFMNMAVDYVANRQDPDDMTQKVIDLFYSKRISHTITTADGEWDFHYNFHLVVQRQFDLAERVLQFSWHRMHTSSLDNERGFGPSVKRYRRLMTLAQRLGPIEEPEGARLGFTYLDIDLVWRTHILAPREYRRFCSDTFGGLVLNIPSPSHIPRKETALLDHTSLVYEQAFQESYAVCLCWPCVDGRRTAGPASWVLKCLTRPVFGKQRSVEVDPRRAAAVNIPLAFTGKQCSRCGSHPRRLCRERDIARGLEYEPLLLQRPTFLGLLRDVVFTTYPTPPDPMEHTAPAEPRDSGTFLFRSTTSRQHPSQSSSSSTGSKVSEPGIWDGNIDRAGESHEGNLQSPVTPDLTDGSTCSCHSDDEEVPFNTHELALDISRGTHIHSPYHSRAQSVVGRSN</sequence>
<accession>A0A366RIZ6</accession>
<evidence type="ECO:0000256" key="1">
    <source>
        <dbReference type="SAM" id="MobiDB-lite"/>
    </source>
</evidence>
<feature type="region of interest" description="Disordered" evidence="1">
    <location>
        <begin position="477"/>
        <end position="529"/>
    </location>
</feature>
<reference evidence="2 3" key="1">
    <citation type="submission" date="2018-06" db="EMBL/GenBank/DDBJ databases">
        <title>Fusarium incarnatum-equiseti species complex species 28.</title>
        <authorList>
            <person name="Gardiner D.M."/>
        </authorList>
    </citation>
    <scope>NUCLEOTIDE SEQUENCE [LARGE SCALE GENOMIC DNA]</scope>
    <source>
        <strain evidence="2 3">FIESC_28</strain>
    </source>
</reference>
<dbReference type="PANTHER" id="PTHR34365">
    <property type="entry name" value="ENOLASE (DUF1399)"/>
    <property type="match status" value="1"/>
</dbReference>
<name>A0A366RIZ6_9HYPO</name>
<feature type="compositionally biased region" description="Polar residues" evidence="1">
    <location>
        <begin position="514"/>
        <end position="529"/>
    </location>
</feature>
<dbReference type="RefSeq" id="XP_031015122.1">
    <property type="nucleotide sequence ID" value="XM_031160744.1"/>
</dbReference>
<dbReference type="Proteomes" id="UP000253153">
    <property type="component" value="Unassembled WGS sequence"/>
</dbReference>
<dbReference type="EMBL" id="QKXC01000136">
    <property type="protein sequence ID" value="RBR17099.1"/>
    <property type="molecule type" value="Genomic_DNA"/>
</dbReference>
<evidence type="ECO:0000313" key="2">
    <source>
        <dbReference type="EMBL" id="RBR17099.1"/>
    </source>
</evidence>
<protein>
    <submittedName>
        <fullName evidence="2">Uncharacterized protein</fullName>
    </submittedName>
</protein>
<gene>
    <name evidence="2" type="ORF">FIESC28_06601</name>
</gene>
<feature type="compositionally biased region" description="Basic and acidic residues" evidence="1">
    <location>
        <begin position="504"/>
        <end position="513"/>
    </location>
</feature>
<dbReference type="GeneID" id="41996040"/>
<feature type="compositionally biased region" description="Low complexity" evidence="1">
    <location>
        <begin position="477"/>
        <end position="496"/>
    </location>
</feature>
<dbReference type="InterPro" id="IPR009836">
    <property type="entry name" value="GRDP-like"/>
</dbReference>
<proteinExistence type="predicted"/>
<keyword evidence="3" id="KW-1185">Reference proteome</keyword>
<organism evidence="2 3">
    <name type="scientific">Fusarium coffeatum</name>
    <dbReference type="NCBI Taxonomy" id="231269"/>
    <lineage>
        <taxon>Eukaryota</taxon>
        <taxon>Fungi</taxon>
        <taxon>Dikarya</taxon>
        <taxon>Ascomycota</taxon>
        <taxon>Pezizomycotina</taxon>
        <taxon>Sordariomycetes</taxon>
        <taxon>Hypocreomycetidae</taxon>
        <taxon>Hypocreales</taxon>
        <taxon>Nectriaceae</taxon>
        <taxon>Fusarium</taxon>
        <taxon>Fusarium incarnatum-equiseti species complex</taxon>
    </lineage>
</organism>
<dbReference type="AlphaFoldDB" id="A0A366RIZ6"/>
<dbReference type="PANTHER" id="PTHR34365:SF7">
    <property type="entry name" value="GLYCINE-RICH DOMAIN-CONTAINING PROTEIN 1"/>
    <property type="match status" value="1"/>
</dbReference>
<evidence type="ECO:0000313" key="3">
    <source>
        <dbReference type="Proteomes" id="UP000253153"/>
    </source>
</evidence>
<comment type="caution">
    <text evidence="2">The sequence shown here is derived from an EMBL/GenBank/DDBJ whole genome shotgun (WGS) entry which is preliminary data.</text>
</comment>